<evidence type="ECO:0000313" key="1">
    <source>
        <dbReference type="EMBL" id="CAD1817815.1"/>
    </source>
</evidence>
<organism evidence="1">
    <name type="scientific">Ananas comosus var. bracteatus</name>
    <name type="common">red pineapple</name>
    <dbReference type="NCBI Taxonomy" id="296719"/>
    <lineage>
        <taxon>Eukaryota</taxon>
        <taxon>Viridiplantae</taxon>
        <taxon>Streptophyta</taxon>
        <taxon>Embryophyta</taxon>
        <taxon>Tracheophyta</taxon>
        <taxon>Spermatophyta</taxon>
        <taxon>Magnoliopsida</taxon>
        <taxon>Liliopsida</taxon>
        <taxon>Poales</taxon>
        <taxon>Bromeliaceae</taxon>
        <taxon>Bromelioideae</taxon>
        <taxon>Ananas</taxon>
    </lineage>
</organism>
<reference evidence="1" key="1">
    <citation type="submission" date="2020-07" db="EMBL/GenBank/DDBJ databases">
        <authorList>
            <person name="Lin J."/>
        </authorList>
    </citation>
    <scope>NUCLEOTIDE SEQUENCE</scope>
</reference>
<proteinExistence type="predicted"/>
<sequence length="198" mass="21966">MGSSHEHEDLRTANERLRSSRIVRNLRSGAPRGAPAVGHGRAEGEVASLKSEILLGRDLYHTLATRIKPRTDSHFQDHLKWGGKKLTGSPSGYRKPMRASVLTGNQKGDYESISSLACGFAFLITFPKKNTIAVAKPLVYVKCVRAVAIDANMINSRGQVANNQPLRVCRPNKSSNNQNLETDQLGHNWCHITHRYNQ</sequence>
<name>A0A6V7NGU0_ANACO</name>
<accession>A0A6V7NGU0</accession>
<protein>
    <submittedName>
        <fullName evidence="1">Uncharacterized protein</fullName>
    </submittedName>
</protein>
<dbReference type="AlphaFoldDB" id="A0A6V7NGU0"/>
<dbReference type="EMBL" id="LR862138">
    <property type="protein sequence ID" value="CAD1817815.1"/>
    <property type="molecule type" value="Genomic_DNA"/>
</dbReference>
<gene>
    <name evidence="1" type="ORF">CB5_LOCUS1026</name>
</gene>